<feature type="transmembrane region" description="Helical" evidence="9">
    <location>
        <begin position="157"/>
        <end position="175"/>
    </location>
</feature>
<dbReference type="Pfam" id="PF03253">
    <property type="entry name" value="UT"/>
    <property type="match status" value="1"/>
</dbReference>
<proteinExistence type="inferred from homology"/>
<dbReference type="GO" id="GO:0015204">
    <property type="term" value="F:urea transmembrane transporter activity"/>
    <property type="evidence" value="ECO:0007669"/>
    <property type="project" value="InterPro"/>
</dbReference>
<evidence type="ECO:0000256" key="7">
    <source>
        <dbReference type="ARBA" id="ARBA00033993"/>
    </source>
</evidence>
<feature type="transmembrane region" description="Helical" evidence="9">
    <location>
        <begin position="334"/>
        <end position="351"/>
    </location>
</feature>
<dbReference type="Gene3D" id="1.10.3430.10">
    <property type="entry name" value="Ammonium transporter AmtB like domains"/>
    <property type="match status" value="1"/>
</dbReference>
<evidence type="ECO:0000256" key="2">
    <source>
        <dbReference type="ARBA" id="ARBA00005914"/>
    </source>
</evidence>
<gene>
    <name evidence="11" type="primary">LOC108631814</name>
</gene>
<feature type="transmembrane region" description="Helical" evidence="9">
    <location>
        <begin position="309"/>
        <end position="328"/>
    </location>
</feature>
<keyword evidence="4 9" id="KW-0812">Transmembrane</keyword>
<feature type="region of interest" description="Disordered" evidence="8">
    <location>
        <begin position="356"/>
        <end position="376"/>
    </location>
</feature>
<evidence type="ECO:0000256" key="8">
    <source>
        <dbReference type="SAM" id="MobiDB-lite"/>
    </source>
</evidence>
<dbReference type="PANTHER" id="PTHR10464">
    <property type="entry name" value="UREA TRANSPORTER"/>
    <property type="match status" value="1"/>
</dbReference>
<comment type="similarity">
    <text evidence="2">Belongs to the urea transporter family.</text>
</comment>
<dbReference type="PANTHER" id="PTHR10464:SF4">
    <property type="entry name" value="UREA TRANSPORTER"/>
    <property type="match status" value="1"/>
</dbReference>
<name>A0AAJ7JEU0_9HYME</name>
<evidence type="ECO:0000256" key="3">
    <source>
        <dbReference type="ARBA" id="ARBA00022475"/>
    </source>
</evidence>
<protein>
    <submittedName>
        <fullName evidence="11">Urea transporter 1-like</fullName>
    </submittedName>
</protein>
<comment type="subcellular location">
    <subcellularLocation>
        <location evidence="1">Cell membrane</location>
        <topology evidence="1">Multi-pass membrane protein</topology>
    </subcellularLocation>
</comment>
<feature type="transmembrane region" description="Helical" evidence="9">
    <location>
        <begin position="131"/>
        <end position="150"/>
    </location>
</feature>
<comment type="catalytic activity">
    <reaction evidence="7">
        <text>urea(in) = urea(out)</text>
        <dbReference type="Rhea" id="RHEA:32799"/>
        <dbReference type="ChEBI" id="CHEBI:16199"/>
    </reaction>
</comment>
<evidence type="ECO:0000313" key="11">
    <source>
        <dbReference type="RefSeq" id="XP_017891467.1"/>
    </source>
</evidence>
<evidence type="ECO:0000256" key="6">
    <source>
        <dbReference type="ARBA" id="ARBA00023136"/>
    </source>
</evidence>
<evidence type="ECO:0000256" key="4">
    <source>
        <dbReference type="ARBA" id="ARBA00022692"/>
    </source>
</evidence>
<dbReference type="AlphaFoldDB" id="A0AAJ7JEU0"/>
<dbReference type="InterPro" id="IPR004937">
    <property type="entry name" value="Urea_transporter"/>
</dbReference>
<keyword evidence="6 9" id="KW-0472">Membrane</keyword>
<evidence type="ECO:0000256" key="5">
    <source>
        <dbReference type="ARBA" id="ARBA00022989"/>
    </source>
</evidence>
<feature type="transmembrane region" description="Helical" evidence="9">
    <location>
        <begin position="284"/>
        <end position="302"/>
    </location>
</feature>
<reference evidence="11" key="1">
    <citation type="submission" date="2025-08" db="UniProtKB">
        <authorList>
            <consortium name="RefSeq"/>
        </authorList>
    </citation>
    <scope>IDENTIFICATION</scope>
    <source>
        <tissue evidence="11">Whole body</tissue>
    </source>
</reference>
<dbReference type="GeneID" id="108631814"/>
<keyword evidence="3" id="KW-1003">Cell membrane</keyword>
<dbReference type="Proteomes" id="UP000694925">
    <property type="component" value="Unplaced"/>
</dbReference>
<accession>A0AAJ7JEU0</accession>
<dbReference type="RefSeq" id="XP_017891467.1">
    <property type="nucleotide sequence ID" value="XM_018035978.2"/>
</dbReference>
<keyword evidence="5 9" id="KW-1133">Transmembrane helix</keyword>
<organism evidence="10 11">
    <name type="scientific">Ceratina calcarata</name>
    <dbReference type="NCBI Taxonomy" id="156304"/>
    <lineage>
        <taxon>Eukaryota</taxon>
        <taxon>Metazoa</taxon>
        <taxon>Ecdysozoa</taxon>
        <taxon>Arthropoda</taxon>
        <taxon>Hexapoda</taxon>
        <taxon>Insecta</taxon>
        <taxon>Pterygota</taxon>
        <taxon>Neoptera</taxon>
        <taxon>Endopterygota</taxon>
        <taxon>Hymenoptera</taxon>
        <taxon>Apocrita</taxon>
        <taxon>Aculeata</taxon>
        <taxon>Apoidea</taxon>
        <taxon>Anthophila</taxon>
        <taxon>Apidae</taxon>
        <taxon>Ceratina</taxon>
        <taxon>Zadontomerus</taxon>
    </lineage>
</organism>
<dbReference type="KEGG" id="ccal:108631814"/>
<keyword evidence="10" id="KW-1185">Reference proteome</keyword>
<dbReference type="GO" id="GO:0005886">
    <property type="term" value="C:plasma membrane"/>
    <property type="evidence" value="ECO:0007669"/>
    <property type="project" value="UniProtKB-SubCell"/>
</dbReference>
<evidence type="ECO:0000256" key="9">
    <source>
        <dbReference type="SAM" id="Phobius"/>
    </source>
</evidence>
<feature type="transmembrane region" description="Helical" evidence="9">
    <location>
        <begin position="105"/>
        <end position="125"/>
    </location>
</feature>
<sequence>MKERLEGPTHHGYSRPVFVGNFAMLQEFLLEKESFFWSGLRLFEFLLRGFSQVVCANNPISGLLIVISLACTAPVTLLFTSITGTLGLLLSVLLRDSQDLIANGLTTFNPVLLGAVSCTLIPTIYGPYDTFSILCLLLATIFCAYVTRSLENNKLPYIAWPFNLSELMLILLLYTQDNGFDTTEKPQPLMRMHNATSDATTADVSIIGGNATGVHVNWGMMFRAVIMSASQLMAIENAVTGSVIYLAILLFSPVTAGFALFGAIIGSLAGLMLGVELASIYSGFWGYNAFLTGGVLGGNFFVLTGQTVVATIMAVVYTVIVQYCIHFFFKNLKLPVLGLPFTIVVSLFVNLRKPDDKSFPKPASPSYPEKNRADYKASRLLRRISDRDDNDDDFKDRKQKTVVNV</sequence>
<evidence type="ECO:0000313" key="10">
    <source>
        <dbReference type="Proteomes" id="UP000694925"/>
    </source>
</evidence>
<evidence type="ECO:0000256" key="1">
    <source>
        <dbReference type="ARBA" id="ARBA00004651"/>
    </source>
</evidence>
<feature type="transmembrane region" description="Helical" evidence="9">
    <location>
        <begin position="60"/>
        <end position="93"/>
    </location>
</feature>
<dbReference type="InterPro" id="IPR029020">
    <property type="entry name" value="Ammonium/urea_transptr"/>
</dbReference>